<reference evidence="3" key="1">
    <citation type="submission" date="2019-09" db="EMBL/GenBank/DDBJ databases">
        <title>Draft genome information of white flower Hibiscus syriacus.</title>
        <authorList>
            <person name="Kim Y.-M."/>
        </authorList>
    </citation>
    <scope>NUCLEOTIDE SEQUENCE [LARGE SCALE GENOMIC DNA]</scope>
    <source>
        <strain evidence="3">YM2019G1</strain>
    </source>
</reference>
<evidence type="ECO:0000313" key="3">
    <source>
        <dbReference type="EMBL" id="KAE8708232.1"/>
    </source>
</evidence>
<dbReference type="GO" id="GO:0003676">
    <property type="term" value="F:nucleic acid binding"/>
    <property type="evidence" value="ECO:0007669"/>
    <property type="project" value="InterPro"/>
</dbReference>
<organism evidence="3 4">
    <name type="scientific">Hibiscus syriacus</name>
    <name type="common">Rose of Sharon</name>
    <dbReference type="NCBI Taxonomy" id="106335"/>
    <lineage>
        <taxon>Eukaryota</taxon>
        <taxon>Viridiplantae</taxon>
        <taxon>Streptophyta</taxon>
        <taxon>Embryophyta</taxon>
        <taxon>Tracheophyta</taxon>
        <taxon>Spermatophyta</taxon>
        <taxon>Magnoliopsida</taxon>
        <taxon>eudicotyledons</taxon>
        <taxon>Gunneridae</taxon>
        <taxon>Pentapetalae</taxon>
        <taxon>rosids</taxon>
        <taxon>malvids</taxon>
        <taxon>Malvales</taxon>
        <taxon>Malvaceae</taxon>
        <taxon>Malvoideae</taxon>
        <taxon>Hibiscus</taxon>
    </lineage>
</organism>
<dbReference type="InterPro" id="IPR012337">
    <property type="entry name" value="RNaseH-like_sf"/>
</dbReference>
<accession>A0A6A3AZ50</accession>
<sequence>MGLLTAKDFTLLLFILSQVWYRPIPCLVTPSFSTDSNWIKPPPSVVKVNIDGTCPRWLGSPAIGVIVRDSEGMVIVGCPKQVSCLRDASMDEALAICCGLRFVMELVFSKVILESDSKNVVLKVLQPRINQFVLRFTLMEARQVLDVNPEYCVRVIRRTANGVAHRLAQYVVAVNSPVSFTSDYPSFIASNVISDANFR</sequence>
<keyword evidence="1" id="KW-0732">Signal</keyword>
<dbReference type="PANTHER" id="PTHR47074">
    <property type="entry name" value="BNAC02G40300D PROTEIN"/>
    <property type="match status" value="1"/>
</dbReference>
<evidence type="ECO:0000256" key="1">
    <source>
        <dbReference type="SAM" id="SignalP"/>
    </source>
</evidence>
<dbReference type="EMBL" id="VEPZ02000948">
    <property type="protein sequence ID" value="KAE8708232.1"/>
    <property type="molecule type" value="Genomic_DNA"/>
</dbReference>
<gene>
    <name evidence="3" type="ORF">F3Y22_tig00110348pilonHSYRG00168</name>
</gene>
<evidence type="ECO:0000259" key="2">
    <source>
        <dbReference type="Pfam" id="PF13456"/>
    </source>
</evidence>
<proteinExistence type="predicted"/>
<evidence type="ECO:0000313" key="4">
    <source>
        <dbReference type="Proteomes" id="UP000436088"/>
    </source>
</evidence>
<dbReference type="SUPFAM" id="SSF53098">
    <property type="entry name" value="Ribonuclease H-like"/>
    <property type="match status" value="1"/>
</dbReference>
<feature type="signal peptide" evidence="1">
    <location>
        <begin position="1"/>
        <end position="21"/>
    </location>
</feature>
<name>A0A6A3AZ50_HIBSY</name>
<feature type="chain" id="PRO_5025343282" description="RNase H type-1 domain-containing protein" evidence="1">
    <location>
        <begin position="22"/>
        <end position="199"/>
    </location>
</feature>
<dbReference type="InterPro" id="IPR002156">
    <property type="entry name" value="RNaseH_domain"/>
</dbReference>
<dbReference type="Gene3D" id="3.30.420.10">
    <property type="entry name" value="Ribonuclease H-like superfamily/Ribonuclease H"/>
    <property type="match status" value="1"/>
</dbReference>
<keyword evidence="4" id="KW-1185">Reference proteome</keyword>
<dbReference type="GO" id="GO:0004523">
    <property type="term" value="F:RNA-DNA hybrid ribonuclease activity"/>
    <property type="evidence" value="ECO:0007669"/>
    <property type="project" value="InterPro"/>
</dbReference>
<comment type="caution">
    <text evidence="3">The sequence shown here is derived from an EMBL/GenBank/DDBJ whole genome shotgun (WGS) entry which is preliminary data.</text>
</comment>
<dbReference type="InterPro" id="IPR044730">
    <property type="entry name" value="RNase_H-like_dom_plant"/>
</dbReference>
<dbReference type="Pfam" id="PF13456">
    <property type="entry name" value="RVT_3"/>
    <property type="match status" value="1"/>
</dbReference>
<dbReference type="InterPro" id="IPR036397">
    <property type="entry name" value="RNaseH_sf"/>
</dbReference>
<feature type="domain" description="RNase H type-1" evidence="2">
    <location>
        <begin position="49"/>
        <end position="170"/>
    </location>
</feature>
<protein>
    <recommendedName>
        <fullName evidence="2">RNase H type-1 domain-containing protein</fullName>
    </recommendedName>
</protein>
<dbReference type="InterPro" id="IPR052929">
    <property type="entry name" value="RNase_H-like_EbsB-rel"/>
</dbReference>
<dbReference type="CDD" id="cd06222">
    <property type="entry name" value="RNase_H_like"/>
    <property type="match status" value="1"/>
</dbReference>
<dbReference type="Proteomes" id="UP000436088">
    <property type="component" value="Unassembled WGS sequence"/>
</dbReference>
<dbReference type="AlphaFoldDB" id="A0A6A3AZ50"/>
<dbReference type="PANTHER" id="PTHR47074:SF48">
    <property type="entry name" value="POLYNUCLEOTIDYL TRANSFERASE, RIBONUCLEASE H-LIKE SUPERFAMILY PROTEIN"/>
    <property type="match status" value="1"/>
</dbReference>